<dbReference type="AlphaFoldDB" id="A0A4Q1KKZ8"/>
<dbReference type="EMBL" id="SBKQ01000012">
    <property type="protein sequence ID" value="RXR30115.1"/>
    <property type="molecule type" value="Genomic_DNA"/>
</dbReference>
<protein>
    <submittedName>
        <fullName evidence="2">Uncharacterized protein</fullName>
    </submittedName>
</protein>
<keyword evidence="1" id="KW-1133">Transmembrane helix</keyword>
<reference evidence="3" key="1">
    <citation type="submission" date="2019-01" db="EMBL/GenBank/DDBJ databases">
        <title>Cytophagaceae bacterium strain CAR-16.</title>
        <authorList>
            <person name="Chen W.-M."/>
        </authorList>
    </citation>
    <scope>NUCLEOTIDE SEQUENCE [LARGE SCALE GENOMIC DNA]</scope>
    <source>
        <strain evidence="3">ICH-30</strain>
    </source>
</reference>
<gene>
    <name evidence="2" type="ORF">EQG68_11845</name>
</gene>
<evidence type="ECO:0000256" key="1">
    <source>
        <dbReference type="SAM" id="Phobius"/>
    </source>
</evidence>
<keyword evidence="1" id="KW-0812">Transmembrane</keyword>
<evidence type="ECO:0000313" key="3">
    <source>
        <dbReference type="Proteomes" id="UP000289734"/>
    </source>
</evidence>
<proteinExistence type="predicted"/>
<dbReference type="RefSeq" id="WP_129465100.1">
    <property type="nucleotide sequence ID" value="NZ_SBKQ01000012.1"/>
</dbReference>
<name>A0A4Q1KKZ8_9FLAO</name>
<accession>A0A4Q1KKZ8</accession>
<organism evidence="2 3">
    <name type="scientific">Flavobacterium piscinae</name>
    <dbReference type="NCBI Taxonomy" id="2506424"/>
    <lineage>
        <taxon>Bacteria</taxon>
        <taxon>Pseudomonadati</taxon>
        <taxon>Bacteroidota</taxon>
        <taxon>Flavobacteriia</taxon>
        <taxon>Flavobacteriales</taxon>
        <taxon>Flavobacteriaceae</taxon>
        <taxon>Flavobacterium</taxon>
    </lineage>
</organism>
<feature type="transmembrane region" description="Helical" evidence="1">
    <location>
        <begin position="35"/>
        <end position="54"/>
    </location>
</feature>
<keyword evidence="3" id="KW-1185">Reference proteome</keyword>
<comment type="caution">
    <text evidence="2">The sequence shown here is derived from an EMBL/GenBank/DDBJ whole genome shotgun (WGS) entry which is preliminary data.</text>
</comment>
<dbReference type="Proteomes" id="UP000289734">
    <property type="component" value="Unassembled WGS sequence"/>
</dbReference>
<dbReference type="OrthoDB" id="1191211at2"/>
<sequence>MLILLLLLLLLLLFALLFAIYKLVKWTLKDKIRVKWAFTLLFALGLVIAIKKVYFTRMEFIQSKVYSNLYIVENPEKDSLLVKKAILEKIKEHLRTQHKQKNKLSYSNETDCIYFYENGGRTLGFLGEAGTSYFIDNEEDLGGFVSEELGMYPEYRLVEFYYQLPENKTNEIFGEINYFYEGKHVNTDSVKIQIKK</sequence>
<keyword evidence="1" id="KW-0472">Membrane</keyword>
<evidence type="ECO:0000313" key="2">
    <source>
        <dbReference type="EMBL" id="RXR30115.1"/>
    </source>
</evidence>